<dbReference type="KEGG" id="bpf:BpOF4_21134"/>
<keyword evidence="1" id="KW-1133">Transmembrane helix</keyword>
<evidence type="ECO:0000256" key="1">
    <source>
        <dbReference type="SAM" id="Phobius"/>
    </source>
</evidence>
<evidence type="ECO:0000313" key="3">
    <source>
        <dbReference type="Proteomes" id="UP000001544"/>
    </source>
</evidence>
<feature type="transmembrane region" description="Helical" evidence="1">
    <location>
        <begin position="7"/>
        <end position="28"/>
    </location>
</feature>
<dbReference type="Proteomes" id="UP000001544">
    <property type="component" value="Plasmid pBpOF4-01"/>
</dbReference>
<accession>D3G1J6</accession>
<dbReference type="HOGENOM" id="CLU_1944419_0_0_9"/>
<dbReference type="RefSeq" id="WP_012961131.1">
    <property type="nucleotide sequence ID" value="NC_013792.1"/>
</dbReference>
<protein>
    <submittedName>
        <fullName evidence="2">Uncharacterized protein</fullName>
    </submittedName>
</protein>
<organism evidence="2 3">
    <name type="scientific">Alkalihalophilus pseudofirmus (strain ATCC BAA-2126 / JCM 17055 / OF4)</name>
    <name type="common">Bacillus pseudofirmus</name>
    <dbReference type="NCBI Taxonomy" id="398511"/>
    <lineage>
        <taxon>Bacteria</taxon>
        <taxon>Bacillati</taxon>
        <taxon>Bacillota</taxon>
        <taxon>Bacilli</taxon>
        <taxon>Bacillales</taxon>
        <taxon>Bacillaceae</taxon>
        <taxon>Alkalihalophilus</taxon>
    </lineage>
</organism>
<gene>
    <name evidence="2" type="ordered locus">BpOF4_21134</name>
</gene>
<evidence type="ECO:0000313" key="2">
    <source>
        <dbReference type="EMBL" id="ADC52222.1"/>
    </source>
</evidence>
<sequence length="129" mass="14762">MTSLTKVIVFAVTVAMVIASVTATLHIYQTLNQGYEQVQSLSTSREVIQTLEIPEERLFQADEVLFYLYQNHQSPYFIRVNNTDYPSTFKIADINVNSILSEPYYMRTIHYDSTGIIHMIEFKGGVDNA</sequence>
<reference evidence="2 3" key="1">
    <citation type="journal article" date="2011" name="Environ. Microbiol.">
        <title>Genome of alkaliphilic Bacillus pseudofirmus OF4 reveals adaptations that support the ability to grow in an external pH range from 7.5 to 11.4.</title>
        <authorList>
            <person name="Janto B."/>
            <person name="Ahmed A."/>
            <person name="Ito M."/>
            <person name="Liu J."/>
            <person name="Hicks D.B."/>
            <person name="Pagni S."/>
            <person name="Fackelmayer O.J."/>
            <person name="Smith T.A."/>
            <person name="Earl J."/>
            <person name="Elbourne L.D."/>
            <person name="Hassan K."/>
            <person name="Paulsen I.T."/>
            <person name="Kolsto A.B."/>
            <person name="Tourasse N.J."/>
            <person name="Ehrlich G.D."/>
            <person name="Boissy R."/>
            <person name="Ivey D.M."/>
            <person name="Li G."/>
            <person name="Xue Y."/>
            <person name="Ma Y."/>
            <person name="Hu F.Z."/>
            <person name="Krulwich T.A."/>
        </authorList>
    </citation>
    <scope>NUCLEOTIDE SEQUENCE [LARGE SCALE GENOMIC DNA]</scope>
    <source>
        <strain evidence="3">ATCC BAA-2126 / JCM 17055 / OF4</strain>
    </source>
</reference>
<name>D3G1J6_ALKPO</name>
<keyword evidence="1" id="KW-0812">Transmembrane</keyword>
<geneLocation type="plasmid" evidence="2 3">
    <name>pBpOF4-01</name>
</geneLocation>
<dbReference type="EMBL" id="CP001879">
    <property type="protein sequence ID" value="ADC52222.1"/>
    <property type="molecule type" value="Genomic_DNA"/>
</dbReference>
<proteinExistence type="predicted"/>
<keyword evidence="2" id="KW-0614">Plasmid</keyword>
<dbReference type="AlphaFoldDB" id="D3G1J6"/>
<keyword evidence="1" id="KW-0472">Membrane</keyword>
<keyword evidence="3" id="KW-1185">Reference proteome</keyword>